<name>A0ACB9A924_9ASTR</name>
<keyword evidence="2" id="KW-1185">Reference proteome</keyword>
<dbReference type="Proteomes" id="UP001056120">
    <property type="component" value="Linkage Group LG25"/>
</dbReference>
<gene>
    <name evidence="1" type="ORF">L1987_76122</name>
</gene>
<dbReference type="EMBL" id="CM042042">
    <property type="protein sequence ID" value="KAI3705873.1"/>
    <property type="molecule type" value="Genomic_DNA"/>
</dbReference>
<evidence type="ECO:0000313" key="2">
    <source>
        <dbReference type="Proteomes" id="UP001056120"/>
    </source>
</evidence>
<accession>A0ACB9A924</accession>
<reference evidence="1 2" key="2">
    <citation type="journal article" date="2022" name="Mol. Ecol. Resour.">
        <title>The genomes of chicory, endive, great burdock and yacon provide insights into Asteraceae paleo-polyploidization history and plant inulin production.</title>
        <authorList>
            <person name="Fan W."/>
            <person name="Wang S."/>
            <person name="Wang H."/>
            <person name="Wang A."/>
            <person name="Jiang F."/>
            <person name="Liu H."/>
            <person name="Zhao H."/>
            <person name="Xu D."/>
            <person name="Zhang Y."/>
        </authorList>
    </citation>
    <scope>NUCLEOTIDE SEQUENCE [LARGE SCALE GENOMIC DNA]</scope>
    <source>
        <strain evidence="2">cv. Yunnan</strain>
        <tissue evidence="1">Leaves</tissue>
    </source>
</reference>
<evidence type="ECO:0000313" key="1">
    <source>
        <dbReference type="EMBL" id="KAI3705873.1"/>
    </source>
</evidence>
<proteinExistence type="predicted"/>
<reference evidence="2" key="1">
    <citation type="journal article" date="2022" name="Mol. Ecol. Resour.">
        <title>The genomes of chicory, endive, great burdock and yacon provide insights into Asteraceae palaeo-polyploidization history and plant inulin production.</title>
        <authorList>
            <person name="Fan W."/>
            <person name="Wang S."/>
            <person name="Wang H."/>
            <person name="Wang A."/>
            <person name="Jiang F."/>
            <person name="Liu H."/>
            <person name="Zhao H."/>
            <person name="Xu D."/>
            <person name="Zhang Y."/>
        </authorList>
    </citation>
    <scope>NUCLEOTIDE SEQUENCE [LARGE SCALE GENOMIC DNA]</scope>
    <source>
        <strain evidence="2">cv. Yunnan</strain>
    </source>
</reference>
<comment type="caution">
    <text evidence="1">The sequence shown here is derived from an EMBL/GenBank/DDBJ whole genome shotgun (WGS) entry which is preliminary data.</text>
</comment>
<protein>
    <submittedName>
        <fullName evidence="1">Uncharacterized protein</fullName>
    </submittedName>
</protein>
<sequence length="135" mass="14648">MAKSTTAAHSSSRFLHHLTVPENAPDLNNNNGFELHESDVIWSSSSDASEIPSPSNVTNSPPIHRQFNSGLYAALSDDQHVLVRRKPSMSPSQSAATATRTIPPVALRRSSEHYHQSAPVNVPAGKQNEALFRAI</sequence>
<organism evidence="1 2">
    <name type="scientific">Smallanthus sonchifolius</name>
    <dbReference type="NCBI Taxonomy" id="185202"/>
    <lineage>
        <taxon>Eukaryota</taxon>
        <taxon>Viridiplantae</taxon>
        <taxon>Streptophyta</taxon>
        <taxon>Embryophyta</taxon>
        <taxon>Tracheophyta</taxon>
        <taxon>Spermatophyta</taxon>
        <taxon>Magnoliopsida</taxon>
        <taxon>eudicotyledons</taxon>
        <taxon>Gunneridae</taxon>
        <taxon>Pentapetalae</taxon>
        <taxon>asterids</taxon>
        <taxon>campanulids</taxon>
        <taxon>Asterales</taxon>
        <taxon>Asteraceae</taxon>
        <taxon>Asteroideae</taxon>
        <taxon>Heliantheae alliance</taxon>
        <taxon>Millerieae</taxon>
        <taxon>Smallanthus</taxon>
    </lineage>
</organism>